<dbReference type="SMART" id="SM00850">
    <property type="entry name" value="LytTR"/>
    <property type="match status" value="1"/>
</dbReference>
<organism evidence="2 3">
    <name type="scientific">Blautia obeum</name>
    <dbReference type="NCBI Taxonomy" id="40520"/>
    <lineage>
        <taxon>Bacteria</taxon>
        <taxon>Bacillati</taxon>
        <taxon>Bacillota</taxon>
        <taxon>Clostridia</taxon>
        <taxon>Lachnospirales</taxon>
        <taxon>Lachnospiraceae</taxon>
        <taxon>Blautia</taxon>
    </lineage>
</organism>
<reference evidence="2 3" key="1">
    <citation type="submission" date="2018-02" db="EMBL/GenBank/DDBJ databases">
        <title>Complete genome sequencing of Faecalibacterium prausnitzii strains isolated from the human gut.</title>
        <authorList>
            <person name="Fitzgerald B.C."/>
            <person name="Shkoporov A.N."/>
            <person name="Ross P.R."/>
            <person name="Hill C."/>
        </authorList>
    </citation>
    <scope>NUCLEOTIDE SEQUENCE [LARGE SCALE GENOMIC DNA]</scope>
    <source>
        <strain evidence="2 3">APC942/31-1</strain>
    </source>
</reference>
<dbReference type="AlphaFoldDB" id="A0A367G3B2"/>
<dbReference type="InterPro" id="IPR007492">
    <property type="entry name" value="LytTR_DNA-bd_dom"/>
</dbReference>
<gene>
    <name evidence="2" type="ORF">C4886_06905</name>
</gene>
<dbReference type="Gene3D" id="2.40.50.1020">
    <property type="entry name" value="LytTr DNA-binding domain"/>
    <property type="match status" value="1"/>
</dbReference>
<evidence type="ECO:0000313" key="2">
    <source>
        <dbReference type="EMBL" id="RCH44369.1"/>
    </source>
</evidence>
<dbReference type="SUPFAM" id="SSF52172">
    <property type="entry name" value="CheY-like"/>
    <property type="match status" value="1"/>
</dbReference>
<dbReference type="InterPro" id="IPR011006">
    <property type="entry name" value="CheY-like_superfamily"/>
</dbReference>
<dbReference type="Gene3D" id="3.40.50.2300">
    <property type="match status" value="1"/>
</dbReference>
<dbReference type="GO" id="GO:0003677">
    <property type="term" value="F:DNA binding"/>
    <property type="evidence" value="ECO:0007669"/>
    <property type="project" value="InterPro"/>
</dbReference>
<evidence type="ECO:0000313" key="3">
    <source>
        <dbReference type="Proteomes" id="UP000253208"/>
    </source>
</evidence>
<comment type="caution">
    <text evidence="2">The sequence shown here is derived from an EMBL/GenBank/DDBJ whole genome shotgun (WGS) entry which is preliminary data.</text>
</comment>
<proteinExistence type="predicted"/>
<name>A0A367G3B2_9FIRM</name>
<feature type="domain" description="HTH LytTR-type" evidence="1">
    <location>
        <begin position="139"/>
        <end position="238"/>
    </location>
</feature>
<dbReference type="PANTHER" id="PTHR37299">
    <property type="entry name" value="TRANSCRIPTIONAL REGULATOR-RELATED"/>
    <property type="match status" value="1"/>
</dbReference>
<accession>A0A367G3B2</accession>
<dbReference type="EMBL" id="PSQG01000008">
    <property type="protein sequence ID" value="RCH44369.1"/>
    <property type="molecule type" value="Genomic_DNA"/>
</dbReference>
<sequence>MREENTAMAVMTIAICDEIRKDAQKLYRQLSTLVPDAELLLYRTRESLLKGLAEGHKICDLIFLGLDGDQGRSLETVRAMRLKGHYIPVVLVAENEKFYKEAFEVFAYNYLVKPVESGELEHVLVHILEVCRREGGRALYFRYRTQVYTLQHDHLAYISSSLHSVTFHLTDGKKISCRARLGDFSGQLSDSSFLRCHQSFCINMEKVTSLKKNSFVVGQTEIPISRTYLKTARKKYKDYLAEQKVCS</sequence>
<dbReference type="PROSITE" id="PS50930">
    <property type="entry name" value="HTH_LYTTR"/>
    <property type="match status" value="1"/>
</dbReference>
<dbReference type="PANTHER" id="PTHR37299:SF1">
    <property type="entry name" value="STAGE 0 SPORULATION PROTEIN A HOMOLOG"/>
    <property type="match status" value="1"/>
</dbReference>
<dbReference type="Pfam" id="PF04397">
    <property type="entry name" value="LytTR"/>
    <property type="match status" value="1"/>
</dbReference>
<protein>
    <recommendedName>
        <fullName evidence="1">HTH LytTR-type domain-containing protein</fullName>
    </recommendedName>
</protein>
<dbReference type="InterPro" id="IPR046947">
    <property type="entry name" value="LytR-like"/>
</dbReference>
<evidence type="ECO:0000259" key="1">
    <source>
        <dbReference type="PROSITE" id="PS50930"/>
    </source>
</evidence>
<dbReference type="Proteomes" id="UP000253208">
    <property type="component" value="Unassembled WGS sequence"/>
</dbReference>
<dbReference type="GO" id="GO:0000156">
    <property type="term" value="F:phosphorelay response regulator activity"/>
    <property type="evidence" value="ECO:0007669"/>
    <property type="project" value="InterPro"/>
</dbReference>